<keyword evidence="6" id="KW-0969">Cilium</keyword>
<dbReference type="InterPro" id="IPR001635">
    <property type="entry name" value="Flag_hook_Flik"/>
</dbReference>
<comment type="function">
    <text evidence="1">Controls the length of the flagellar hook.</text>
</comment>
<comment type="caution">
    <text evidence="6">The sequence shown here is derived from an EMBL/GenBank/DDBJ whole genome shotgun (WGS) entry which is preliminary data.</text>
</comment>
<name>A0A4Y9SJG3_9BURK</name>
<dbReference type="Pfam" id="PF02120">
    <property type="entry name" value="Flg_hook"/>
    <property type="match status" value="1"/>
</dbReference>
<proteinExistence type="inferred from homology"/>
<feature type="compositionally biased region" description="Gly residues" evidence="4">
    <location>
        <begin position="248"/>
        <end position="264"/>
    </location>
</feature>
<dbReference type="GO" id="GO:0009424">
    <property type="term" value="C:bacterial-type flagellum hook"/>
    <property type="evidence" value="ECO:0007669"/>
    <property type="project" value="InterPro"/>
</dbReference>
<keyword evidence="6" id="KW-0966">Cell projection</keyword>
<evidence type="ECO:0000313" key="6">
    <source>
        <dbReference type="EMBL" id="TFW26238.1"/>
    </source>
</evidence>
<dbReference type="InterPro" id="IPR021136">
    <property type="entry name" value="Flagellar_hook_control-like_C"/>
</dbReference>
<sequence>AAAAAGAAAARTGADGKANAVGQQTVATTADAASATPADQNADAFTVDQLTAAKADTAPHADAKTTVAADAQPQLSQTQQQQRAGADSAQLTATPQAQTKANAEVATALKEASNITIAPTAAHAAQEIARAATAVPTDKLSSRVGSQGWDQQLGQKIVFMAAGGEQSATMELNPPDLGPLQVVLSVNKDQATAAFTSAAPEVRQALESAMPKLKEMMSDAGIQLGSATVSAGMQDQGGNASSQQAGSFGAGSGNGGTGRSGGNYAGDTTGAEVQRSAPPARRLPPGAVDTFA</sequence>
<evidence type="ECO:0000259" key="5">
    <source>
        <dbReference type="Pfam" id="PF02120"/>
    </source>
</evidence>
<dbReference type="PANTHER" id="PTHR37533:SF2">
    <property type="entry name" value="FLAGELLAR HOOK-LENGTH CONTROL PROTEIN"/>
    <property type="match status" value="1"/>
</dbReference>
<feature type="non-terminal residue" evidence="6">
    <location>
        <position position="1"/>
    </location>
</feature>
<keyword evidence="3" id="KW-1005">Bacterial flagellum biogenesis</keyword>
<evidence type="ECO:0000256" key="1">
    <source>
        <dbReference type="ARBA" id="ARBA00003944"/>
    </source>
</evidence>
<dbReference type="CDD" id="cd17470">
    <property type="entry name" value="T3SS_Flik_C"/>
    <property type="match status" value="1"/>
</dbReference>
<organism evidence="6 7">
    <name type="scientific">Duganella callida</name>
    <dbReference type="NCBI Taxonomy" id="2561932"/>
    <lineage>
        <taxon>Bacteria</taxon>
        <taxon>Pseudomonadati</taxon>
        <taxon>Pseudomonadota</taxon>
        <taxon>Betaproteobacteria</taxon>
        <taxon>Burkholderiales</taxon>
        <taxon>Oxalobacteraceae</taxon>
        <taxon>Telluria group</taxon>
        <taxon>Duganella</taxon>
    </lineage>
</organism>
<dbReference type="PANTHER" id="PTHR37533">
    <property type="entry name" value="FLAGELLAR HOOK-LENGTH CONTROL PROTEIN"/>
    <property type="match status" value="1"/>
</dbReference>
<feature type="compositionally biased region" description="Low complexity" evidence="4">
    <location>
        <begin position="64"/>
        <end position="86"/>
    </location>
</feature>
<reference evidence="6 7" key="1">
    <citation type="submission" date="2019-03" db="EMBL/GenBank/DDBJ databases">
        <title>Draft Genome Sequence of Duganella callidus sp. nov., a Novel Duganella Species Isolated from Cultivated Soil.</title>
        <authorList>
            <person name="Raths R."/>
            <person name="Peta V."/>
            <person name="Bucking H."/>
        </authorList>
    </citation>
    <scope>NUCLEOTIDE SEQUENCE [LARGE SCALE GENOMIC DNA]</scope>
    <source>
        <strain evidence="6 7">DN04</strain>
    </source>
</reference>
<dbReference type="InterPro" id="IPR038610">
    <property type="entry name" value="FliK-like_C_sf"/>
</dbReference>
<dbReference type="AlphaFoldDB" id="A0A4Y9SJG3"/>
<feature type="region of interest" description="Disordered" evidence="4">
    <location>
        <begin position="233"/>
        <end position="292"/>
    </location>
</feature>
<dbReference type="Proteomes" id="UP000297729">
    <property type="component" value="Unassembled WGS sequence"/>
</dbReference>
<dbReference type="EMBL" id="SPVG01000082">
    <property type="protein sequence ID" value="TFW26238.1"/>
    <property type="molecule type" value="Genomic_DNA"/>
</dbReference>
<gene>
    <name evidence="6" type="ORF">E4L98_08640</name>
</gene>
<feature type="region of interest" description="Disordered" evidence="4">
    <location>
        <begin position="56"/>
        <end position="97"/>
    </location>
</feature>
<feature type="region of interest" description="Disordered" evidence="4">
    <location>
        <begin position="1"/>
        <end position="21"/>
    </location>
</feature>
<evidence type="ECO:0000256" key="3">
    <source>
        <dbReference type="ARBA" id="ARBA00022795"/>
    </source>
</evidence>
<dbReference type="PRINTS" id="PR01007">
    <property type="entry name" value="FLGHOOKFLIK"/>
</dbReference>
<evidence type="ECO:0000256" key="2">
    <source>
        <dbReference type="ARBA" id="ARBA00009149"/>
    </source>
</evidence>
<keyword evidence="6" id="KW-0282">Flagellum</keyword>
<accession>A0A4Y9SJG3</accession>
<keyword evidence="7" id="KW-1185">Reference proteome</keyword>
<comment type="similarity">
    <text evidence="2">Belongs to the FliK family.</text>
</comment>
<dbReference type="GO" id="GO:0044780">
    <property type="term" value="P:bacterial-type flagellum assembly"/>
    <property type="evidence" value="ECO:0007669"/>
    <property type="project" value="InterPro"/>
</dbReference>
<dbReference type="RefSeq" id="WP_135201158.1">
    <property type="nucleotide sequence ID" value="NZ_SPVG01000082.1"/>
</dbReference>
<evidence type="ECO:0000256" key="4">
    <source>
        <dbReference type="SAM" id="MobiDB-lite"/>
    </source>
</evidence>
<dbReference type="InterPro" id="IPR052563">
    <property type="entry name" value="FliK"/>
</dbReference>
<dbReference type="Gene3D" id="3.30.750.140">
    <property type="match status" value="1"/>
</dbReference>
<protein>
    <submittedName>
        <fullName evidence="6">Flagellar hook-length control protein FliK</fullName>
    </submittedName>
</protein>
<feature type="domain" description="Flagellar hook-length control protein-like C-terminal" evidence="5">
    <location>
        <begin position="155"/>
        <end position="237"/>
    </location>
</feature>
<evidence type="ECO:0000313" key="7">
    <source>
        <dbReference type="Proteomes" id="UP000297729"/>
    </source>
</evidence>
<feature type="compositionally biased region" description="Low complexity" evidence="4">
    <location>
        <begin position="236"/>
        <end position="247"/>
    </location>
</feature>
<dbReference type="OrthoDB" id="8596319at2"/>